<sequence>MFSCADDECLQFVYKEQHKFKKEGQEEDKSLRDEAELHPDNIYLSASHMLLFRWSYKKTMDALAVV</sequence>
<accession>A0ACA9KEC9</accession>
<protein>
    <submittedName>
        <fullName evidence="1">4809_t:CDS:1</fullName>
    </submittedName>
</protein>
<keyword evidence="2" id="KW-1185">Reference proteome</keyword>
<name>A0ACA9KEC9_9GLOM</name>
<feature type="non-terminal residue" evidence="1">
    <location>
        <position position="1"/>
    </location>
</feature>
<reference evidence="1" key="1">
    <citation type="submission" date="2021-06" db="EMBL/GenBank/DDBJ databases">
        <authorList>
            <person name="Kallberg Y."/>
            <person name="Tangrot J."/>
            <person name="Rosling A."/>
        </authorList>
    </citation>
    <scope>NUCLEOTIDE SEQUENCE</scope>
    <source>
        <strain evidence="1">28 12/20/2015</strain>
    </source>
</reference>
<evidence type="ECO:0000313" key="1">
    <source>
        <dbReference type="EMBL" id="CAG8469069.1"/>
    </source>
</evidence>
<gene>
    <name evidence="1" type="ORF">SPELUC_LOCUS1608</name>
</gene>
<dbReference type="Proteomes" id="UP000789366">
    <property type="component" value="Unassembled WGS sequence"/>
</dbReference>
<feature type="non-terminal residue" evidence="1">
    <location>
        <position position="66"/>
    </location>
</feature>
<evidence type="ECO:0000313" key="2">
    <source>
        <dbReference type="Proteomes" id="UP000789366"/>
    </source>
</evidence>
<comment type="caution">
    <text evidence="1">The sequence shown here is derived from an EMBL/GenBank/DDBJ whole genome shotgun (WGS) entry which is preliminary data.</text>
</comment>
<organism evidence="1 2">
    <name type="scientific">Cetraspora pellucida</name>
    <dbReference type="NCBI Taxonomy" id="1433469"/>
    <lineage>
        <taxon>Eukaryota</taxon>
        <taxon>Fungi</taxon>
        <taxon>Fungi incertae sedis</taxon>
        <taxon>Mucoromycota</taxon>
        <taxon>Glomeromycotina</taxon>
        <taxon>Glomeromycetes</taxon>
        <taxon>Diversisporales</taxon>
        <taxon>Gigasporaceae</taxon>
        <taxon>Cetraspora</taxon>
    </lineage>
</organism>
<proteinExistence type="predicted"/>
<dbReference type="EMBL" id="CAJVPW010000897">
    <property type="protein sequence ID" value="CAG8469069.1"/>
    <property type="molecule type" value="Genomic_DNA"/>
</dbReference>